<keyword evidence="3" id="KW-0001">2Fe-2S</keyword>
<keyword evidence="7" id="KW-0408">Iron</keyword>
<evidence type="ECO:0000313" key="13">
    <source>
        <dbReference type="EMBL" id="EON88308.1"/>
    </source>
</evidence>
<dbReference type="PROSITE" id="PS00197">
    <property type="entry name" value="2FE2S_FER_1"/>
    <property type="match status" value="1"/>
</dbReference>
<evidence type="ECO:0000256" key="8">
    <source>
        <dbReference type="ARBA" id="ARBA00023014"/>
    </source>
</evidence>
<dbReference type="NCBIfam" id="NF007964">
    <property type="entry name" value="PRK10684.1"/>
    <property type="match status" value="1"/>
</dbReference>
<comment type="cofactor">
    <cofactor evidence="9">
        <name>[2Fe-2S] cluster</name>
        <dbReference type="ChEBI" id="CHEBI:190135"/>
    </cofactor>
</comment>
<dbReference type="InterPro" id="IPR012675">
    <property type="entry name" value="Beta-grasp_dom_sf"/>
</dbReference>
<dbReference type="InterPro" id="IPR001709">
    <property type="entry name" value="Flavoprot_Pyr_Nucl_cyt_Rdtase"/>
</dbReference>
<feature type="domain" description="FAD-binding FR-type" evidence="12">
    <location>
        <begin position="29"/>
        <end position="129"/>
    </location>
</feature>
<proteinExistence type="inferred from homology"/>
<dbReference type="PANTHER" id="PTHR47354:SF6">
    <property type="entry name" value="NADH OXIDOREDUCTASE HCR"/>
    <property type="match status" value="1"/>
</dbReference>
<dbReference type="Pfam" id="PF00970">
    <property type="entry name" value="FAD_binding_6"/>
    <property type="match status" value="1"/>
</dbReference>
<evidence type="ECO:0000256" key="4">
    <source>
        <dbReference type="ARBA" id="ARBA00022723"/>
    </source>
</evidence>
<dbReference type="InterPro" id="IPR001433">
    <property type="entry name" value="OxRdtase_FAD/NAD-bd"/>
</dbReference>
<dbReference type="STRING" id="703.SAMEA2665130_01722"/>
<dbReference type="AlphaFoldDB" id="R8APQ6"/>
<dbReference type="Gene3D" id="3.40.50.80">
    <property type="entry name" value="Nucleotide-binding domain of ferredoxin-NADP reductase (FNR) module"/>
    <property type="match status" value="1"/>
</dbReference>
<dbReference type="InterPro" id="IPR008333">
    <property type="entry name" value="Cbr1-like_FAD-bd_dom"/>
</dbReference>
<evidence type="ECO:0000256" key="9">
    <source>
        <dbReference type="ARBA" id="ARBA00034078"/>
    </source>
</evidence>
<keyword evidence="8" id="KW-0411">Iron-sulfur</keyword>
<dbReference type="InterPro" id="IPR050415">
    <property type="entry name" value="MRET"/>
</dbReference>
<comment type="cofactor">
    <cofactor evidence="1">
        <name>FAD</name>
        <dbReference type="ChEBI" id="CHEBI:57692"/>
    </cofactor>
</comment>
<reference evidence="13 14" key="1">
    <citation type="journal article" date="2013" name="Genome Announc.">
        <title>Genome Sequence of Plesiomonas shigelloides Strain 302-73 (Serotype O1).</title>
        <authorList>
            <person name="Pique N."/>
            <person name="Aquilini E."/>
            <person name="Alioto T."/>
            <person name="Minana-Galbis D."/>
            <person name="Tomas J.M."/>
        </authorList>
    </citation>
    <scope>NUCLEOTIDE SEQUENCE [LARGE SCALE GENOMIC DNA]</scope>
    <source>
        <strain evidence="13 14">302-73</strain>
    </source>
</reference>
<evidence type="ECO:0000313" key="14">
    <source>
        <dbReference type="Proteomes" id="UP000014012"/>
    </source>
</evidence>
<dbReference type="Gene3D" id="2.40.30.10">
    <property type="entry name" value="Translation factors"/>
    <property type="match status" value="1"/>
</dbReference>
<evidence type="ECO:0000256" key="7">
    <source>
        <dbReference type="ARBA" id="ARBA00023004"/>
    </source>
</evidence>
<keyword evidence="14" id="KW-1185">Reference proteome</keyword>
<dbReference type="PATRIC" id="fig|1315976.3.peg.2081"/>
<evidence type="ECO:0000256" key="2">
    <source>
        <dbReference type="ARBA" id="ARBA00022630"/>
    </source>
</evidence>
<dbReference type="InterPro" id="IPR036010">
    <property type="entry name" value="2Fe-2S_ferredoxin-like_sf"/>
</dbReference>
<dbReference type="CDD" id="cd00207">
    <property type="entry name" value="fer2"/>
    <property type="match status" value="1"/>
</dbReference>
<dbReference type="SUPFAM" id="SSF54292">
    <property type="entry name" value="2Fe-2S ferredoxin-like"/>
    <property type="match status" value="1"/>
</dbReference>
<dbReference type="CDD" id="cd06215">
    <property type="entry name" value="FNR_iron_sulfur_binding_1"/>
    <property type="match status" value="1"/>
</dbReference>
<keyword evidence="5" id="KW-0274">FAD</keyword>
<comment type="similarity">
    <text evidence="10">In the N-terminal section; belongs to the FAD-binding oxidoreductase type 6 family.</text>
</comment>
<dbReference type="Pfam" id="PF00111">
    <property type="entry name" value="Fer2"/>
    <property type="match status" value="1"/>
</dbReference>
<dbReference type="GO" id="GO:0046872">
    <property type="term" value="F:metal ion binding"/>
    <property type="evidence" value="ECO:0007669"/>
    <property type="project" value="UniProtKB-KW"/>
</dbReference>
<dbReference type="Proteomes" id="UP000014012">
    <property type="component" value="Unassembled WGS sequence"/>
</dbReference>
<evidence type="ECO:0000256" key="5">
    <source>
        <dbReference type="ARBA" id="ARBA00022827"/>
    </source>
</evidence>
<keyword evidence="4" id="KW-0479">Metal-binding</keyword>
<evidence type="ECO:0000259" key="11">
    <source>
        <dbReference type="PROSITE" id="PS51085"/>
    </source>
</evidence>
<protein>
    <submittedName>
        <fullName evidence="13">HCP oxidoreductase, NADH-dependent</fullName>
    </submittedName>
</protein>
<evidence type="ECO:0000256" key="1">
    <source>
        <dbReference type="ARBA" id="ARBA00001974"/>
    </source>
</evidence>
<dbReference type="InterPro" id="IPR006058">
    <property type="entry name" value="2Fe2S_fd_BS"/>
</dbReference>
<dbReference type="GO" id="GO:0051537">
    <property type="term" value="F:2 iron, 2 sulfur cluster binding"/>
    <property type="evidence" value="ECO:0007669"/>
    <property type="project" value="UniProtKB-KW"/>
</dbReference>
<evidence type="ECO:0000256" key="3">
    <source>
        <dbReference type="ARBA" id="ARBA00022714"/>
    </source>
</evidence>
<dbReference type="PRINTS" id="PR00406">
    <property type="entry name" value="CYTB5RDTASE"/>
</dbReference>
<dbReference type="InterPro" id="IPR017938">
    <property type="entry name" value="Riboflavin_synthase-like_b-brl"/>
</dbReference>
<dbReference type="SUPFAM" id="SSF63380">
    <property type="entry name" value="Riboflavin synthase domain-like"/>
    <property type="match status" value="1"/>
</dbReference>
<dbReference type="PANTHER" id="PTHR47354">
    <property type="entry name" value="NADH OXIDOREDUCTASE HCR"/>
    <property type="match status" value="1"/>
</dbReference>
<dbReference type="PROSITE" id="PS51085">
    <property type="entry name" value="2FE2S_FER_2"/>
    <property type="match status" value="1"/>
</dbReference>
<dbReference type="OrthoDB" id="9796486at2"/>
<dbReference type="Gene3D" id="3.10.20.30">
    <property type="match status" value="1"/>
</dbReference>
<sequence>MTLTETRAPTASNTHNTSAADFSAAVQDLCHHPMQVLDIHQETRDVWTLSLQPTTPYAYQPGQYTLVRIGHESHTVRAYTLSSSPDVSTNLSITVRRIANGQGSTWLTNEVNVGDTLWLSNAQGEFTCASHPDNAHYLMLGAGCGITPLMSMARWLLAFRPQTHITLLYHASDAEDLIFADHWQQLAARFPQQLTVHLLARQPYWPDELRSRLNQATLEMLVPDIHERIVMTCGPEGYMQSAVQLAKTLGVPAEQIHQEAFFTATASEAVTHTDNENACSLNEQAAAPNTVRLHIRHALRDIDVPVGTSLLAAMEQHNLPVFAACRAGVCGSCKVQIIEGEVDTTSQSGLTQAEIEQGYVLACSCRIKQNITLA</sequence>
<gene>
    <name evidence="13" type="ORF">PLESHI_11082</name>
</gene>
<dbReference type="HOGENOM" id="CLU_003827_14_3_6"/>
<dbReference type="RefSeq" id="WP_010863824.1">
    <property type="nucleotide sequence ID" value="NZ_KB944511.1"/>
</dbReference>
<name>R8APQ6_PLESH</name>
<dbReference type="EMBL" id="AQQO01000346">
    <property type="protein sequence ID" value="EON88308.1"/>
    <property type="molecule type" value="Genomic_DNA"/>
</dbReference>
<dbReference type="InterPro" id="IPR039261">
    <property type="entry name" value="FNR_nucleotide-bd"/>
</dbReference>
<dbReference type="InterPro" id="IPR017927">
    <property type="entry name" value="FAD-bd_FR_type"/>
</dbReference>
<dbReference type="InterPro" id="IPR001041">
    <property type="entry name" value="2Fe-2S_ferredoxin-type"/>
</dbReference>
<evidence type="ECO:0000259" key="12">
    <source>
        <dbReference type="PROSITE" id="PS51384"/>
    </source>
</evidence>
<organism evidence="13 14">
    <name type="scientific">Plesiomonas shigelloides 302-73</name>
    <dbReference type="NCBI Taxonomy" id="1315976"/>
    <lineage>
        <taxon>Bacteria</taxon>
        <taxon>Pseudomonadati</taxon>
        <taxon>Pseudomonadota</taxon>
        <taxon>Gammaproteobacteria</taxon>
        <taxon>Enterobacterales</taxon>
        <taxon>Enterobacteriaceae</taxon>
        <taxon>Plesiomonas</taxon>
    </lineage>
</organism>
<dbReference type="GO" id="GO:0016491">
    <property type="term" value="F:oxidoreductase activity"/>
    <property type="evidence" value="ECO:0007669"/>
    <property type="project" value="UniProtKB-KW"/>
</dbReference>
<keyword evidence="2" id="KW-0285">Flavoprotein</keyword>
<dbReference type="PROSITE" id="PS51384">
    <property type="entry name" value="FAD_FR"/>
    <property type="match status" value="1"/>
</dbReference>
<dbReference type="PRINTS" id="PR00371">
    <property type="entry name" value="FPNCR"/>
</dbReference>
<feature type="domain" description="2Fe-2S ferredoxin-type" evidence="11">
    <location>
        <begin position="289"/>
        <end position="374"/>
    </location>
</feature>
<accession>R8APQ6</accession>
<evidence type="ECO:0000256" key="10">
    <source>
        <dbReference type="ARBA" id="ARBA00061434"/>
    </source>
</evidence>
<dbReference type="Pfam" id="PF00175">
    <property type="entry name" value="NAD_binding_1"/>
    <property type="match status" value="1"/>
</dbReference>
<dbReference type="SUPFAM" id="SSF52343">
    <property type="entry name" value="Ferredoxin reductase-like, C-terminal NADP-linked domain"/>
    <property type="match status" value="1"/>
</dbReference>
<comment type="caution">
    <text evidence="13">The sequence shown here is derived from an EMBL/GenBank/DDBJ whole genome shotgun (WGS) entry which is preliminary data.</text>
</comment>
<evidence type="ECO:0000256" key="6">
    <source>
        <dbReference type="ARBA" id="ARBA00023002"/>
    </source>
</evidence>
<keyword evidence="6" id="KW-0560">Oxidoreductase</keyword>